<evidence type="ECO:0000256" key="1">
    <source>
        <dbReference type="SAM" id="MobiDB-lite"/>
    </source>
</evidence>
<evidence type="ECO:0008006" key="4">
    <source>
        <dbReference type="Google" id="ProtNLM"/>
    </source>
</evidence>
<sequence>MKRHHVHLSPDVEIARRVGARRGPAVILTQRAEQMHAAGHLFYKSENGVWLVDGVPAEFLSCPWLNVVTVRLAASQINSSSSRSPVYTPKRRRQPMTGPLPNDPR</sequence>
<name>A0ABQ2GB41_9DEIO</name>
<keyword evidence="3" id="KW-1185">Reference proteome</keyword>
<dbReference type="EMBL" id="BMOL01000010">
    <property type="protein sequence ID" value="GGL84522.1"/>
    <property type="molecule type" value="Genomic_DNA"/>
</dbReference>
<feature type="region of interest" description="Disordered" evidence="1">
    <location>
        <begin position="77"/>
        <end position="105"/>
    </location>
</feature>
<proteinExistence type="predicted"/>
<dbReference type="Pfam" id="PF01885">
    <property type="entry name" value="PTS_2-RNA"/>
    <property type="match status" value="1"/>
</dbReference>
<reference evidence="3" key="1">
    <citation type="journal article" date="2019" name="Int. J. Syst. Evol. Microbiol.">
        <title>The Global Catalogue of Microorganisms (GCM) 10K type strain sequencing project: providing services to taxonomists for standard genome sequencing and annotation.</title>
        <authorList>
            <consortium name="The Broad Institute Genomics Platform"/>
            <consortium name="The Broad Institute Genome Sequencing Center for Infectious Disease"/>
            <person name="Wu L."/>
            <person name="Ma J."/>
        </authorList>
    </citation>
    <scope>NUCLEOTIDE SEQUENCE [LARGE SCALE GENOMIC DNA]</scope>
    <source>
        <strain evidence="3">JCM 15442</strain>
    </source>
</reference>
<dbReference type="Gene3D" id="3.20.170.30">
    <property type="match status" value="1"/>
</dbReference>
<protein>
    <recommendedName>
        <fullName evidence="4">RNA 2'-phosphotransferase</fullName>
    </recommendedName>
</protein>
<dbReference type="RefSeq" id="WP_308424324.1">
    <property type="nucleotide sequence ID" value="NZ_BMOL01000010.1"/>
</dbReference>
<dbReference type="Proteomes" id="UP000639973">
    <property type="component" value="Unassembled WGS sequence"/>
</dbReference>
<dbReference type="InterPro" id="IPR002745">
    <property type="entry name" value="Ptrans_KptA/Tpt1"/>
</dbReference>
<accession>A0ABQ2GB41</accession>
<comment type="caution">
    <text evidence="2">The sequence shown here is derived from an EMBL/GenBank/DDBJ whole genome shotgun (WGS) entry which is preliminary data.</text>
</comment>
<dbReference type="InterPro" id="IPR042081">
    <property type="entry name" value="RNA_2'-PTrans_C"/>
</dbReference>
<organism evidence="2 3">
    <name type="scientific">Deinococcus aerolatus</name>
    <dbReference type="NCBI Taxonomy" id="522487"/>
    <lineage>
        <taxon>Bacteria</taxon>
        <taxon>Thermotogati</taxon>
        <taxon>Deinococcota</taxon>
        <taxon>Deinococci</taxon>
        <taxon>Deinococcales</taxon>
        <taxon>Deinococcaceae</taxon>
        <taxon>Deinococcus</taxon>
    </lineage>
</organism>
<gene>
    <name evidence="2" type="ORF">GCM10010840_22900</name>
</gene>
<evidence type="ECO:0000313" key="2">
    <source>
        <dbReference type="EMBL" id="GGL84522.1"/>
    </source>
</evidence>
<dbReference type="SUPFAM" id="SSF56399">
    <property type="entry name" value="ADP-ribosylation"/>
    <property type="match status" value="1"/>
</dbReference>
<evidence type="ECO:0000313" key="3">
    <source>
        <dbReference type="Proteomes" id="UP000639973"/>
    </source>
</evidence>